<keyword evidence="1" id="KW-0677">Repeat</keyword>
<feature type="region of interest" description="Disordered" evidence="8">
    <location>
        <begin position="704"/>
        <end position="724"/>
    </location>
</feature>
<dbReference type="AlphaFoldDB" id="A0A2T3B072"/>
<evidence type="ECO:0000256" key="1">
    <source>
        <dbReference type="ARBA" id="ARBA00022737"/>
    </source>
</evidence>
<dbReference type="FunCoup" id="A0A2T3B072">
    <property type="interactions" value="454"/>
</dbReference>
<comment type="function">
    <text evidence="5">Transcription factor that plays a role downstream of the MCK1-MKK2-MPS1 cascade. Required for hyphal morphogenesis and pathogenicity. Is an important oxidative stress response regulator and plays a positive role in the regulation of extracellular peroxidases.</text>
</comment>
<keyword evidence="2" id="KW-0749">Sporulation</keyword>
<evidence type="ECO:0000313" key="10">
    <source>
        <dbReference type="EMBL" id="PSS16763.1"/>
    </source>
</evidence>
<dbReference type="SUPFAM" id="SSF54616">
    <property type="entry name" value="DNA-binding domain of Mlu1-box binding protein MBP1"/>
    <property type="match status" value="1"/>
</dbReference>
<feature type="region of interest" description="Disordered" evidence="8">
    <location>
        <begin position="53"/>
        <end position="79"/>
    </location>
</feature>
<dbReference type="GO" id="GO:0030907">
    <property type="term" value="C:MBF transcription complex"/>
    <property type="evidence" value="ECO:0007669"/>
    <property type="project" value="TreeGrafter"/>
</dbReference>
<dbReference type="PANTHER" id="PTHR43828:SF3">
    <property type="entry name" value="CHROMO DOMAIN-CONTAINING PROTEIN"/>
    <property type="match status" value="1"/>
</dbReference>
<feature type="compositionally biased region" description="Polar residues" evidence="8">
    <location>
        <begin position="269"/>
        <end position="293"/>
    </location>
</feature>
<feature type="repeat" description="ANK" evidence="7">
    <location>
        <begin position="584"/>
        <end position="616"/>
    </location>
</feature>
<evidence type="ECO:0000256" key="6">
    <source>
        <dbReference type="ARBA" id="ARBA00073460"/>
    </source>
</evidence>
<dbReference type="EMBL" id="KZ679012">
    <property type="protein sequence ID" value="PSS16763.1"/>
    <property type="molecule type" value="Genomic_DNA"/>
</dbReference>
<dbReference type="Gene3D" id="1.25.40.20">
    <property type="entry name" value="Ankyrin repeat-containing domain"/>
    <property type="match status" value="1"/>
</dbReference>
<dbReference type="SMART" id="SM01252">
    <property type="entry name" value="KilA-N"/>
    <property type="match status" value="1"/>
</dbReference>
<dbReference type="GO" id="GO:0048315">
    <property type="term" value="P:conidium formation"/>
    <property type="evidence" value="ECO:0007669"/>
    <property type="project" value="UniProtKB-KW"/>
</dbReference>
<accession>A0A2T3B072</accession>
<dbReference type="Proteomes" id="UP000241818">
    <property type="component" value="Unassembled WGS sequence"/>
</dbReference>
<dbReference type="FunFam" id="3.10.260.10:FF:000001">
    <property type="entry name" value="APSES transcription factor (MbpA)"/>
    <property type="match status" value="1"/>
</dbReference>
<name>A0A2T3B072_AMORE</name>
<dbReference type="Pfam" id="PF00023">
    <property type="entry name" value="Ank"/>
    <property type="match status" value="2"/>
</dbReference>
<dbReference type="Gene3D" id="3.10.260.10">
    <property type="entry name" value="Transcription regulator HTH, APSES-type DNA-binding domain"/>
    <property type="match status" value="1"/>
</dbReference>
<dbReference type="GeneID" id="36569928"/>
<keyword evidence="4" id="KW-0183">Conidiation</keyword>
<reference evidence="10 11" key="1">
    <citation type="journal article" date="2018" name="New Phytol.">
        <title>Comparative genomics and transcriptomics depict ericoid mycorrhizal fungi as versatile saprotrophs and plant mutualists.</title>
        <authorList>
            <person name="Martino E."/>
            <person name="Morin E."/>
            <person name="Grelet G.A."/>
            <person name="Kuo A."/>
            <person name="Kohler A."/>
            <person name="Daghino S."/>
            <person name="Barry K.W."/>
            <person name="Cichocki N."/>
            <person name="Clum A."/>
            <person name="Dockter R.B."/>
            <person name="Hainaut M."/>
            <person name="Kuo R.C."/>
            <person name="LaButti K."/>
            <person name="Lindahl B.D."/>
            <person name="Lindquist E.A."/>
            <person name="Lipzen A."/>
            <person name="Khouja H.R."/>
            <person name="Magnuson J."/>
            <person name="Murat C."/>
            <person name="Ohm R.A."/>
            <person name="Singer S.W."/>
            <person name="Spatafora J.W."/>
            <person name="Wang M."/>
            <person name="Veneault-Fourrey C."/>
            <person name="Henrissat B."/>
            <person name="Grigoriev I.V."/>
            <person name="Martin F.M."/>
            <person name="Perotto S."/>
        </authorList>
    </citation>
    <scope>NUCLEOTIDE SEQUENCE [LARGE SCALE GENOMIC DNA]</scope>
    <source>
        <strain evidence="10 11">ATCC 22711</strain>
    </source>
</reference>
<dbReference type="SUPFAM" id="SSF48403">
    <property type="entry name" value="Ankyrin repeat"/>
    <property type="match status" value="1"/>
</dbReference>
<dbReference type="PROSITE" id="PS51299">
    <property type="entry name" value="HTH_APSES"/>
    <property type="match status" value="1"/>
</dbReference>
<dbReference type="GO" id="GO:0033309">
    <property type="term" value="C:SBF transcription complex"/>
    <property type="evidence" value="ECO:0007669"/>
    <property type="project" value="TreeGrafter"/>
</dbReference>
<feature type="compositionally biased region" description="Polar residues" evidence="8">
    <location>
        <begin position="67"/>
        <end position="79"/>
    </location>
</feature>
<dbReference type="OrthoDB" id="6718656at2759"/>
<dbReference type="InterPro" id="IPR051642">
    <property type="entry name" value="SWI6-like"/>
</dbReference>
<dbReference type="GO" id="GO:0030435">
    <property type="term" value="P:sporulation resulting in formation of a cellular spore"/>
    <property type="evidence" value="ECO:0007669"/>
    <property type="project" value="UniProtKB-KW"/>
</dbReference>
<dbReference type="RefSeq" id="XP_024720271.1">
    <property type="nucleotide sequence ID" value="XM_024861847.1"/>
</dbReference>
<evidence type="ECO:0000256" key="3">
    <source>
        <dbReference type="ARBA" id="ARBA00023043"/>
    </source>
</evidence>
<protein>
    <recommendedName>
        <fullName evidence="6">Transcription factor SWI6</fullName>
    </recommendedName>
</protein>
<evidence type="ECO:0000256" key="5">
    <source>
        <dbReference type="ARBA" id="ARBA00059984"/>
    </source>
</evidence>
<proteinExistence type="predicted"/>
<dbReference type="InterPro" id="IPR036770">
    <property type="entry name" value="Ankyrin_rpt-contain_sf"/>
</dbReference>
<sequence>MAAATLTTNPQPLATTSHSRQNLNRPPSFSSTGGAYEDQELPLTREVPQMSFSMSQGSQGNGLVMQPGTSFRQYEGNNGLNQRNSAPQIYSAIYSGVDVYEMEVNGIAVMRRRKDSWLNATQILKVAGIEKGKRTKVLEKEILIGEHEKVQGGYGKYQGTWIKFERGLEFCRQYGVEELLRPLLTYDMGQDGGIAGRGGIDTPTKEQAMAAQRKRLYNSGADNRSNSQSGTFFKNISSTASHAVAAISKARFDSPAPRIKNSGARPASFSRQSSSQHLGSQESAFPGGSQQSMQSFASGESFVMNGQDSAYSTQSGPQFSQTGREETRNSEFEEPPRKRVRPSPGMADSQQQLNEDYYGMSLREASPTEPNDSFVYHQNHNMLQGEETPVPLMPLTMPPGPNGERKKDLLMSLFEDPNRTDFSNHPALRELSLQELDMPVDKSSNTALHWAATLARIPLLKALIARGASIFRVNRVGESALMRAAVVINNFDNGTFPDLLEILGPIIEFRDSRGRTVLHHIAITSAIKGRSQTTKYYLESLLEFVVRQGSSPNSQQSFTNGPPALKSMGIGRFMSEIVNIQDNSGDTALNIAARIGNRSIISQLLEVGADISITNRSNLCPIDFGIGDQTDPEGLTVGGFGGPERSLVKDTRESSGDIIASITTLLSETENEFNREMSAKQSQIDAIHVSLRDASAACGKERSRLDASRSLMKESQERKNRISNLRRAAEEERARLNQMQRQYGQTIGEVETQLGDADKDLAIPAEAVPANILSNIDPNSHQPPVLDEAQRQALSSLPPTHVLRARVNAYKAVNEGLAENVQGLQSRSSELADKYREIISLCTNVDESNVDGFLDSLLRAVESEQDDVELSRVREFLSRVDGV</sequence>
<feature type="compositionally biased region" description="Polar residues" evidence="8">
    <location>
        <begin position="1"/>
        <end position="33"/>
    </location>
</feature>
<dbReference type="InterPro" id="IPR002110">
    <property type="entry name" value="Ankyrin_rpt"/>
</dbReference>
<feature type="compositionally biased region" description="Basic and acidic residues" evidence="8">
    <location>
        <begin position="704"/>
        <end position="720"/>
    </location>
</feature>
<organism evidence="10 11">
    <name type="scientific">Amorphotheca resinae ATCC 22711</name>
    <dbReference type="NCBI Taxonomy" id="857342"/>
    <lineage>
        <taxon>Eukaryota</taxon>
        <taxon>Fungi</taxon>
        <taxon>Dikarya</taxon>
        <taxon>Ascomycota</taxon>
        <taxon>Pezizomycotina</taxon>
        <taxon>Leotiomycetes</taxon>
        <taxon>Helotiales</taxon>
        <taxon>Amorphothecaceae</taxon>
        <taxon>Amorphotheca</taxon>
    </lineage>
</organism>
<dbReference type="InParanoid" id="A0A2T3B072"/>
<dbReference type="InterPro" id="IPR003163">
    <property type="entry name" value="Tscrpt_reg_HTH_APSES-type"/>
</dbReference>
<dbReference type="GO" id="GO:0001228">
    <property type="term" value="F:DNA-binding transcription activator activity, RNA polymerase II-specific"/>
    <property type="evidence" value="ECO:0007669"/>
    <property type="project" value="UniProtKB-ARBA"/>
</dbReference>
<gene>
    <name evidence="10" type="ORF">M430DRAFT_122405</name>
</gene>
<evidence type="ECO:0000313" key="11">
    <source>
        <dbReference type="Proteomes" id="UP000241818"/>
    </source>
</evidence>
<feature type="domain" description="HTH APSES-type" evidence="9">
    <location>
        <begin position="89"/>
        <end position="197"/>
    </location>
</feature>
<feature type="region of interest" description="Disordered" evidence="8">
    <location>
        <begin position="306"/>
        <end position="350"/>
    </location>
</feature>
<dbReference type="STRING" id="857342.A0A2T3B072"/>
<feature type="compositionally biased region" description="Basic and acidic residues" evidence="8">
    <location>
        <begin position="323"/>
        <end position="337"/>
    </location>
</feature>
<feature type="region of interest" description="Disordered" evidence="8">
    <location>
        <begin position="254"/>
        <end position="293"/>
    </location>
</feature>
<evidence type="ECO:0000256" key="4">
    <source>
        <dbReference type="ARBA" id="ARBA00023321"/>
    </source>
</evidence>
<dbReference type="FunFam" id="1.25.40.20:FF:000365">
    <property type="entry name" value="Start control protein cdc10"/>
    <property type="match status" value="1"/>
</dbReference>
<evidence type="ECO:0000256" key="2">
    <source>
        <dbReference type="ARBA" id="ARBA00022969"/>
    </source>
</evidence>
<evidence type="ECO:0000256" key="8">
    <source>
        <dbReference type="SAM" id="MobiDB-lite"/>
    </source>
</evidence>
<dbReference type="PROSITE" id="PS50088">
    <property type="entry name" value="ANK_REPEAT"/>
    <property type="match status" value="2"/>
</dbReference>
<dbReference type="InterPro" id="IPR036887">
    <property type="entry name" value="HTH_APSES_sf"/>
</dbReference>
<dbReference type="PANTHER" id="PTHR43828">
    <property type="entry name" value="ASPARAGINASE"/>
    <property type="match status" value="1"/>
</dbReference>
<evidence type="ECO:0000259" key="9">
    <source>
        <dbReference type="PROSITE" id="PS51299"/>
    </source>
</evidence>
<feature type="repeat" description="ANK" evidence="7">
    <location>
        <begin position="443"/>
        <end position="475"/>
    </location>
</feature>
<dbReference type="Pfam" id="PF04383">
    <property type="entry name" value="KilA-N"/>
    <property type="match status" value="1"/>
</dbReference>
<dbReference type="GO" id="GO:0003713">
    <property type="term" value="F:transcription coactivator activity"/>
    <property type="evidence" value="ECO:0007669"/>
    <property type="project" value="TreeGrafter"/>
</dbReference>
<feature type="region of interest" description="Disordered" evidence="8">
    <location>
        <begin position="1"/>
        <end position="36"/>
    </location>
</feature>
<keyword evidence="3 7" id="KW-0040">ANK repeat</keyword>
<dbReference type="GO" id="GO:0003677">
    <property type="term" value="F:DNA binding"/>
    <property type="evidence" value="ECO:0007669"/>
    <property type="project" value="InterPro"/>
</dbReference>
<evidence type="ECO:0000256" key="7">
    <source>
        <dbReference type="PROSITE-ProRule" id="PRU00023"/>
    </source>
</evidence>
<dbReference type="SMART" id="SM00248">
    <property type="entry name" value="ANK"/>
    <property type="match status" value="3"/>
</dbReference>
<feature type="compositionally biased region" description="Polar residues" evidence="8">
    <location>
        <begin position="306"/>
        <end position="322"/>
    </location>
</feature>
<keyword evidence="11" id="KW-1185">Reference proteome</keyword>
<dbReference type="InterPro" id="IPR018004">
    <property type="entry name" value="KilA/APSES_HTH"/>
</dbReference>
<dbReference type="PROSITE" id="PS50297">
    <property type="entry name" value="ANK_REP_REGION"/>
    <property type="match status" value="2"/>
</dbReference>